<dbReference type="EMBL" id="JALKII010000009">
    <property type="protein sequence ID" value="MCK0538470.1"/>
    <property type="molecule type" value="Genomic_DNA"/>
</dbReference>
<feature type="transmembrane region" description="Helical" evidence="1">
    <location>
        <begin position="27"/>
        <end position="47"/>
    </location>
</feature>
<keyword evidence="1" id="KW-0472">Membrane</keyword>
<organism evidence="2 3">
    <name type="scientific">Alcanivorax quisquiliarum</name>
    <dbReference type="NCBI Taxonomy" id="2933565"/>
    <lineage>
        <taxon>Bacteria</taxon>
        <taxon>Pseudomonadati</taxon>
        <taxon>Pseudomonadota</taxon>
        <taxon>Gammaproteobacteria</taxon>
        <taxon>Oceanospirillales</taxon>
        <taxon>Alcanivoracaceae</taxon>
        <taxon>Alcanivorax</taxon>
    </lineage>
</organism>
<dbReference type="Proteomes" id="UP001165524">
    <property type="component" value="Unassembled WGS sequence"/>
</dbReference>
<accession>A0ABT0E9N2</accession>
<evidence type="ECO:0000256" key="1">
    <source>
        <dbReference type="SAM" id="Phobius"/>
    </source>
</evidence>
<evidence type="ECO:0000313" key="3">
    <source>
        <dbReference type="Proteomes" id="UP001165524"/>
    </source>
</evidence>
<sequence length="49" mass="4902">MAKSALASSASLHLRLGAFGVLFSALSVAFTPAVAFVLAVVASIILAKL</sequence>
<reference evidence="2" key="1">
    <citation type="submission" date="2022-04" db="EMBL/GenBank/DDBJ databases">
        <title>Alcanivorax sp. CY1518 draft genome sequence.</title>
        <authorList>
            <person name="Zhao G."/>
            <person name="An M."/>
        </authorList>
    </citation>
    <scope>NUCLEOTIDE SEQUENCE</scope>
    <source>
        <strain evidence="2">CY1518</strain>
    </source>
</reference>
<keyword evidence="1" id="KW-1133">Transmembrane helix</keyword>
<protein>
    <submittedName>
        <fullName evidence="2">Uncharacterized protein</fullName>
    </submittedName>
</protein>
<keyword evidence="1" id="KW-0812">Transmembrane</keyword>
<comment type="caution">
    <text evidence="2">The sequence shown here is derived from an EMBL/GenBank/DDBJ whole genome shotgun (WGS) entry which is preliminary data.</text>
</comment>
<evidence type="ECO:0000313" key="2">
    <source>
        <dbReference type="EMBL" id="MCK0538470.1"/>
    </source>
</evidence>
<dbReference type="RefSeq" id="WP_246953128.1">
    <property type="nucleotide sequence ID" value="NZ_JALKII010000009.1"/>
</dbReference>
<proteinExistence type="predicted"/>
<gene>
    <name evidence="2" type="ORF">MU846_12200</name>
</gene>
<keyword evidence="3" id="KW-1185">Reference proteome</keyword>
<name>A0ABT0E9N2_9GAMM</name>